<dbReference type="Proteomes" id="UP000596660">
    <property type="component" value="Unplaced"/>
</dbReference>
<dbReference type="AlphaFoldDB" id="A0A803KRS7"/>
<dbReference type="OMA" id="IRIAHIT"/>
<dbReference type="EnsemblPlants" id="AUR62001734-RA">
    <property type="protein sequence ID" value="AUR62001734-RA:cds"/>
    <property type="gene ID" value="AUR62001734"/>
</dbReference>
<reference evidence="1" key="2">
    <citation type="submission" date="2021-03" db="UniProtKB">
        <authorList>
            <consortium name="EnsemblPlants"/>
        </authorList>
    </citation>
    <scope>IDENTIFICATION</scope>
</reference>
<sequence length="162" mass="18577">MKSTIHMVRVVAEAFREARDQGVRWFVMIDDDTVLFLEDLVDVLQKYHHKKYFYIGENSESLLLNFENSFEMAFGGAGYAISYPLAQALTKNLDVCIKRYPALYGSDHLMQSCVADLGVSLTHEKGFIRMEVDESDILDQIEKNVTTIKYRTCADNEILGYD</sequence>
<dbReference type="PANTHER" id="PTHR10811">
    <property type="entry name" value="FRINGE-RELATED"/>
    <property type="match status" value="1"/>
</dbReference>
<accession>A0A803KRS7</accession>
<dbReference type="Gramene" id="AUR62001734-RA">
    <property type="protein sequence ID" value="AUR62001734-RA:cds"/>
    <property type="gene ID" value="AUR62001734"/>
</dbReference>
<organism evidence="1 2">
    <name type="scientific">Chenopodium quinoa</name>
    <name type="common">Quinoa</name>
    <dbReference type="NCBI Taxonomy" id="63459"/>
    <lineage>
        <taxon>Eukaryota</taxon>
        <taxon>Viridiplantae</taxon>
        <taxon>Streptophyta</taxon>
        <taxon>Embryophyta</taxon>
        <taxon>Tracheophyta</taxon>
        <taxon>Spermatophyta</taxon>
        <taxon>Magnoliopsida</taxon>
        <taxon>eudicotyledons</taxon>
        <taxon>Gunneridae</taxon>
        <taxon>Pentapetalae</taxon>
        <taxon>Caryophyllales</taxon>
        <taxon>Chenopodiaceae</taxon>
        <taxon>Chenopodioideae</taxon>
        <taxon>Atripliceae</taxon>
        <taxon>Chenopodium</taxon>
    </lineage>
</organism>
<proteinExistence type="predicted"/>
<keyword evidence="2" id="KW-1185">Reference proteome</keyword>
<evidence type="ECO:0000313" key="1">
    <source>
        <dbReference type="EnsemblPlants" id="AUR62001734-RA:cds"/>
    </source>
</evidence>
<name>A0A803KRS7_CHEQI</name>
<dbReference type="InterPro" id="IPR006740">
    <property type="entry name" value="DUF604"/>
</dbReference>
<protein>
    <submittedName>
        <fullName evidence="1">Uncharacterized protein</fullName>
    </submittedName>
</protein>
<reference evidence="1" key="1">
    <citation type="journal article" date="2017" name="Nature">
        <title>The genome of Chenopodium quinoa.</title>
        <authorList>
            <person name="Jarvis D.E."/>
            <person name="Ho Y.S."/>
            <person name="Lightfoot D.J."/>
            <person name="Schmoeckel S.M."/>
            <person name="Li B."/>
            <person name="Borm T.J.A."/>
            <person name="Ohyanagi H."/>
            <person name="Mineta K."/>
            <person name="Michell C.T."/>
            <person name="Saber N."/>
            <person name="Kharbatia N.M."/>
            <person name="Rupper R.R."/>
            <person name="Sharp A.R."/>
            <person name="Dally N."/>
            <person name="Boughton B.A."/>
            <person name="Woo Y.H."/>
            <person name="Gao G."/>
            <person name="Schijlen E.G.W.M."/>
            <person name="Guo X."/>
            <person name="Momin A.A."/>
            <person name="Negrao S."/>
            <person name="Al-Babili S."/>
            <person name="Gehring C."/>
            <person name="Roessner U."/>
            <person name="Jung C."/>
            <person name="Murphy K."/>
            <person name="Arold S.T."/>
            <person name="Gojobori T."/>
            <person name="van der Linden C.G."/>
            <person name="van Loo E.N."/>
            <person name="Jellen E.N."/>
            <person name="Maughan P.J."/>
            <person name="Tester M."/>
        </authorList>
    </citation>
    <scope>NUCLEOTIDE SEQUENCE [LARGE SCALE GENOMIC DNA]</scope>
    <source>
        <strain evidence="1">cv. PI 614886</strain>
    </source>
</reference>
<evidence type="ECO:0000313" key="2">
    <source>
        <dbReference type="Proteomes" id="UP000596660"/>
    </source>
</evidence>
<dbReference type="Pfam" id="PF04646">
    <property type="entry name" value="DUF604"/>
    <property type="match status" value="1"/>
</dbReference>
<dbReference type="Gene3D" id="3.90.550.50">
    <property type="match status" value="1"/>
</dbReference>